<dbReference type="EMBL" id="JBHRYH010000002">
    <property type="protein sequence ID" value="MFC3624654.1"/>
    <property type="molecule type" value="Genomic_DNA"/>
</dbReference>
<evidence type="ECO:0008006" key="3">
    <source>
        <dbReference type="Google" id="ProtNLM"/>
    </source>
</evidence>
<organism evidence="1 2">
    <name type="scientific">Vogesella amnigena</name>
    <dbReference type="NCBI Taxonomy" id="1507449"/>
    <lineage>
        <taxon>Bacteria</taxon>
        <taxon>Pseudomonadati</taxon>
        <taxon>Pseudomonadota</taxon>
        <taxon>Betaproteobacteria</taxon>
        <taxon>Neisseriales</taxon>
        <taxon>Chromobacteriaceae</taxon>
        <taxon>Vogesella</taxon>
    </lineage>
</organism>
<gene>
    <name evidence="1" type="ORF">ACFOKJ_00650</name>
</gene>
<sequence length="373" mass="40232">MLSLLCCAGLALLLLPAGQSILSLSAWVPAPLFPLWLWLLLFGTQRYLLQRASKAVQLYNASNAEILGQWSGWAKRSGTILASAVMLPDEYVAERLMQPAEHPSGPLTARPDSCRPLQSIDPGAAVSAREQQLIDQLIIAVGEGLMGVPTQLFDIASLGIVGTQASDNSHLVQTRLLALSNHWLSGKTAPTPHNPAASIAQWLDGTEKNCLLVLVTQLHDAQSEAAFTECGVALLLVPEYMRPEISPQPIARLYRPMQIATDGGQDDMATWLLHQHGMPGNSQWWITGYSSQQQGELLARFADIAGQNTAQQPPLLLDTLLGKLGPLREWTCLALAAEAASINTDTTALCAVKNEASQTLVRITAFSSSESYP</sequence>
<keyword evidence="2" id="KW-1185">Reference proteome</keyword>
<reference evidence="2" key="1">
    <citation type="journal article" date="2019" name="Int. J. Syst. Evol. Microbiol.">
        <title>The Global Catalogue of Microorganisms (GCM) 10K type strain sequencing project: providing services to taxonomists for standard genome sequencing and annotation.</title>
        <authorList>
            <consortium name="The Broad Institute Genomics Platform"/>
            <consortium name="The Broad Institute Genome Sequencing Center for Infectious Disease"/>
            <person name="Wu L."/>
            <person name="Ma J."/>
        </authorList>
    </citation>
    <scope>NUCLEOTIDE SEQUENCE [LARGE SCALE GENOMIC DNA]</scope>
    <source>
        <strain evidence="2">KCTC 42195</strain>
    </source>
</reference>
<evidence type="ECO:0000313" key="2">
    <source>
        <dbReference type="Proteomes" id="UP001595636"/>
    </source>
</evidence>
<comment type="caution">
    <text evidence="1">The sequence shown here is derived from an EMBL/GenBank/DDBJ whole genome shotgun (WGS) entry which is preliminary data.</text>
</comment>
<dbReference type="Proteomes" id="UP001595636">
    <property type="component" value="Unassembled WGS sequence"/>
</dbReference>
<dbReference type="RefSeq" id="WP_390276050.1">
    <property type="nucleotide sequence ID" value="NZ_JBHRYH010000002.1"/>
</dbReference>
<protein>
    <recommendedName>
        <fullName evidence="3">Type VI secretion protein</fullName>
    </recommendedName>
</protein>
<proteinExistence type="predicted"/>
<evidence type="ECO:0000313" key="1">
    <source>
        <dbReference type="EMBL" id="MFC3624654.1"/>
    </source>
</evidence>
<name>A0ABV7TN02_9NEIS</name>
<accession>A0ABV7TN02</accession>